<name>A0AAD9R1R5_ACRCE</name>
<comment type="caution">
    <text evidence="7">The sequence shown here is derived from an EMBL/GenBank/DDBJ whole genome shotgun (WGS) entry which is preliminary data.</text>
</comment>
<reference evidence="7" key="1">
    <citation type="journal article" date="2023" name="G3 (Bethesda)">
        <title>Whole genome assembly and annotation of the endangered Caribbean coral Acropora cervicornis.</title>
        <authorList>
            <person name="Selwyn J.D."/>
            <person name="Vollmer S.V."/>
        </authorList>
    </citation>
    <scope>NUCLEOTIDE SEQUENCE</scope>
    <source>
        <strain evidence="7">K2</strain>
    </source>
</reference>
<comment type="function">
    <text evidence="6">Catalyzes the hydrolysis of queuosine 5'-phosphate, releasing the nucleobase queuine (q). Is required for salvage of queuine from exogenous queuosine (Q) that is imported and then converted to queuosine 5'-phosphate intracellularly.</text>
</comment>
<gene>
    <name evidence="7" type="ORF">P5673_004130</name>
</gene>
<dbReference type="EMBL" id="JARQWQ010000006">
    <property type="protein sequence ID" value="KAK2571524.1"/>
    <property type="molecule type" value="Genomic_DNA"/>
</dbReference>
<dbReference type="AlphaFoldDB" id="A0AAD9R1R5"/>
<dbReference type="EC" id="3.2.2.-" evidence="6"/>
<evidence type="ECO:0000313" key="7">
    <source>
        <dbReference type="EMBL" id="KAK2571524.1"/>
    </source>
</evidence>
<sequence>MATSSDCHRHRISKPLNPRESAKLISSKSQDVSVSMQGVEETSKLIFDSLKSKKYSFRIWKEHKLHPKQMNKNTVDWIAVVDSLNFSFWTEEDVEPWTVRFDGKNYTGYWALCAAINRALEEGIPLITPSHYGAITTKELEYIFRSETATAIPLLEERAKNLNEVGTILANKYQNSFANVISECNGSAKELLWLITSTFKCFQDESDFHGTKVSFYKRAQILISDIWACFEGKAWGYFSDISFLTMFADYKVPQSLLHLNVLKYSNTLMQKLKRGVLIPSEDQLELEIRGNAIWAVELIYQELLKKSQEDKEMCLLSSGERNAVFNSVIIDFYLWDFAKEKLDGITELPCHKTRTIFY</sequence>
<evidence type="ECO:0000256" key="5">
    <source>
        <dbReference type="ARBA" id="ARBA00048204"/>
    </source>
</evidence>
<keyword evidence="8" id="KW-1185">Reference proteome</keyword>
<dbReference type="InterPro" id="IPR019438">
    <property type="entry name" value="Q_salvage"/>
</dbReference>
<dbReference type="GO" id="GO:0016787">
    <property type="term" value="F:hydrolase activity"/>
    <property type="evidence" value="ECO:0007669"/>
    <property type="project" value="UniProtKB-KW"/>
</dbReference>
<dbReference type="Proteomes" id="UP001249851">
    <property type="component" value="Unassembled WGS sequence"/>
</dbReference>
<evidence type="ECO:0000256" key="6">
    <source>
        <dbReference type="RuleBase" id="RU365002"/>
    </source>
</evidence>
<dbReference type="GO" id="GO:0006400">
    <property type="term" value="P:tRNA modification"/>
    <property type="evidence" value="ECO:0007669"/>
    <property type="project" value="TreeGrafter"/>
</dbReference>
<accession>A0AAD9R1R5</accession>
<dbReference type="PANTHER" id="PTHR21314:SF0">
    <property type="entry name" value="QUEUOSINE 5'-PHOSPHATE N-GLYCOSYLASE_HYDROLASE"/>
    <property type="match status" value="1"/>
</dbReference>
<reference evidence="7" key="2">
    <citation type="journal article" date="2023" name="Science">
        <title>Genomic signatures of disease resistance in endangered staghorn corals.</title>
        <authorList>
            <person name="Vollmer S.V."/>
            <person name="Selwyn J.D."/>
            <person name="Despard B.A."/>
            <person name="Roesel C.L."/>
        </authorList>
    </citation>
    <scope>NUCLEOTIDE SEQUENCE</scope>
    <source>
        <strain evidence="7">K2</strain>
    </source>
</reference>
<comment type="catalytic activity">
    <reaction evidence="5 6">
        <text>queuosine 5'-phosphate + H2O = queuine + D-ribose 5-phosphate</text>
        <dbReference type="Rhea" id="RHEA:75387"/>
        <dbReference type="ChEBI" id="CHEBI:15377"/>
        <dbReference type="ChEBI" id="CHEBI:17433"/>
        <dbReference type="ChEBI" id="CHEBI:78346"/>
        <dbReference type="ChEBI" id="CHEBI:194371"/>
    </reaction>
    <physiologicalReaction direction="left-to-right" evidence="5 6">
        <dbReference type="Rhea" id="RHEA:75388"/>
    </physiologicalReaction>
</comment>
<evidence type="ECO:0000256" key="4">
    <source>
        <dbReference type="ARBA" id="ARBA00035393"/>
    </source>
</evidence>
<dbReference type="PANTHER" id="PTHR21314">
    <property type="entry name" value="QUEUOSINE 5'-PHOSPHATE N-GLYCOSYLASE_HYDROLASE-RELATED"/>
    <property type="match status" value="1"/>
</dbReference>
<protein>
    <recommendedName>
        <fullName evidence="3 6">Queuosine 5'-phosphate N-glycosylase/hydrolase</fullName>
        <ecNumber evidence="6">3.2.2.-</ecNumber>
    </recommendedName>
    <alternativeName>
        <fullName evidence="4 6">Queuosine-nucleotide N-glycosylase/hydrolase</fullName>
    </alternativeName>
</protein>
<organism evidence="7 8">
    <name type="scientific">Acropora cervicornis</name>
    <name type="common">Staghorn coral</name>
    <dbReference type="NCBI Taxonomy" id="6130"/>
    <lineage>
        <taxon>Eukaryota</taxon>
        <taxon>Metazoa</taxon>
        <taxon>Cnidaria</taxon>
        <taxon>Anthozoa</taxon>
        <taxon>Hexacorallia</taxon>
        <taxon>Scleractinia</taxon>
        <taxon>Astrocoeniina</taxon>
        <taxon>Acroporidae</taxon>
        <taxon>Acropora</taxon>
    </lineage>
</organism>
<proteinExistence type="inferred from homology"/>
<evidence type="ECO:0000256" key="1">
    <source>
        <dbReference type="ARBA" id="ARBA00022801"/>
    </source>
</evidence>
<evidence type="ECO:0000256" key="2">
    <source>
        <dbReference type="ARBA" id="ARBA00035119"/>
    </source>
</evidence>
<evidence type="ECO:0000313" key="8">
    <source>
        <dbReference type="Proteomes" id="UP001249851"/>
    </source>
</evidence>
<comment type="similarity">
    <text evidence="2 6">Belongs to the QNG1 protein family.</text>
</comment>
<evidence type="ECO:0000256" key="3">
    <source>
        <dbReference type="ARBA" id="ARBA00035306"/>
    </source>
</evidence>
<keyword evidence="1 6" id="KW-0378">Hydrolase</keyword>
<dbReference type="Pfam" id="PF10343">
    <property type="entry name" value="Q_salvage"/>
    <property type="match status" value="1"/>
</dbReference>